<dbReference type="STRING" id="1577474.GA0111570_101135"/>
<evidence type="ECO:0000256" key="5">
    <source>
        <dbReference type="SAM" id="Phobius"/>
    </source>
</evidence>
<sequence length="452" mass="48331">MAGFLGTRVGRWLAAVIGATLLIAAALVIGREIPGRPVIALAAVAVVLALGVTAADAALIPLLLLPVVFVIHRVSAGALDLSISDAALGLATLVALVFTKRPFSAPLRNLLWLTVLYQFATLFTVVANPFLANAVEWVHAWTLVGGALVVGWTIGRGGHARAGLTLVMVTALVLAMITIAQGLRQYAGGDFQPVYVSWPYGMHKNFIGTVVAFAAVVAYARPVWLGWPRRWSLSVFWILAVAIAFTQSRQAIMGLGVALLLIALRGDRHRRRSKVIVVAVIPALFFVGTLVKDQLASGNAFNSANQRLTWFQDTLTAWERSPWVGYGLRFWNQPGAPLHFQPPNAELEVLASAGIIGLLGFLALVLGVLIVLWRIDPAYGTLAVAVVLSRFVQGQFDLFWVAGQVSVPFVVAGICLGVLELRNEGQEPSQRLVRAGLPAAVPPGPIPAETPR</sequence>
<proteinExistence type="predicted"/>
<feature type="transmembrane region" description="Helical" evidence="5">
    <location>
        <begin position="137"/>
        <end position="155"/>
    </location>
</feature>
<feature type="transmembrane region" description="Helical" evidence="5">
    <location>
        <begin position="206"/>
        <end position="224"/>
    </location>
</feature>
<keyword evidence="2 5" id="KW-0812">Transmembrane</keyword>
<dbReference type="InterPro" id="IPR051533">
    <property type="entry name" value="WaaL-like"/>
</dbReference>
<feature type="transmembrane region" description="Helical" evidence="5">
    <location>
        <begin position="12"/>
        <end position="29"/>
    </location>
</feature>
<evidence type="ECO:0000259" key="6">
    <source>
        <dbReference type="Pfam" id="PF04932"/>
    </source>
</evidence>
<evidence type="ECO:0000313" key="8">
    <source>
        <dbReference type="Proteomes" id="UP000199086"/>
    </source>
</evidence>
<feature type="transmembrane region" description="Helical" evidence="5">
    <location>
        <begin position="77"/>
        <end position="98"/>
    </location>
</feature>
<feature type="transmembrane region" description="Helical" evidence="5">
    <location>
        <begin position="398"/>
        <end position="421"/>
    </location>
</feature>
<comment type="subcellular location">
    <subcellularLocation>
        <location evidence="1">Membrane</location>
        <topology evidence="1">Multi-pass membrane protein</topology>
    </subcellularLocation>
</comment>
<name>A0A1G6GD19_9ACTN</name>
<feature type="transmembrane region" description="Helical" evidence="5">
    <location>
        <begin position="110"/>
        <end position="131"/>
    </location>
</feature>
<feature type="transmembrane region" description="Helical" evidence="5">
    <location>
        <begin position="38"/>
        <end position="71"/>
    </location>
</feature>
<keyword evidence="8" id="KW-1185">Reference proteome</keyword>
<evidence type="ECO:0000256" key="3">
    <source>
        <dbReference type="ARBA" id="ARBA00022989"/>
    </source>
</evidence>
<dbReference type="PANTHER" id="PTHR37422:SF13">
    <property type="entry name" value="LIPOPOLYSACCHARIDE BIOSYNTHESIS PROTEIN PA4999-RELATED"/>
    <property type="match status" value="1"/>
</dbReference>
<dbReference type="GO" id="GO:0016874">
    <property type="term" value="F:ligase activity"/>
    <property type="evidence" value="ECO:0007669"/>
    <property type="project" value="UniProtKB-KW"/>
</dbReference>
<dbReference type="AlphaFoldDB" id="A0A1G6GD19"/>
<dbReference type="OrthoDB" id="3837781at2"/>
<feature type="transmembrane region" description="Helical" evidence="5">
    <location>
        <begin position="349"/>
        <end position="373"/>
    </location>
</feature>
<keyword evidence="4 5" id="KW-0472">Membrane</keyword>
<accession>A0A1G6GD19</accession>
<dbReference type="InterPro" id="IPR007016">
    <property type="entry name" value="O-antigen_ligase-rel_domated"/>
</dbReference>
<dbReference type="PANTHER" id="PTHR37422">
    <property type="entry name" value="TEICHURONIC ACID BIOSYNTHESIS PROTEIN TUAE"/>
    <property type="match status" value="1"/>
</dbReference>
<dbReference type="EMBL" id="FMYF01000001">
    <property type="protein sequence ID" value="SDB79864.1"/>
    <property type="molecule type" value="Genomic_DNA"/>
</dbReference>
<feature type="transmembrane region" description="Helical" evidence="5">
    <location>
        <begin position="275"/>
        <end position="291"/>
    </location>
</feature>
<dbReference type="Pfam" id="PF04932">
    <property type="entry name" value="Wzy_C"/>
    <property type="match status" value="1"/>
</dbReference>
<evidence type="ECO:0000256" key="4">
    <source>
        <dbReference type="ARBA" id="ARBA00023136"/>
    </source>
</evidence>
<dbReference type="RefSeq" id="WP_092605358.1">
    <property type="nucleotide sequence ID" value="NZ_FMYF01000001.1"/>
</dbReference>
<evidence type="ECO:0000256" key="1">
    <source>
        <dbReference type="ARBA" id="ARBA00004141"/>
    </source>
</evidence>
<reference evidence="7 8" key="1">
    <citation type="submission" date="2016-06" db="EMBL/GenBank/DDBJ databases">
        <authorList>
            <person name="Olsen C.W."/>
            <person name="Carey S."/>
            <person name="Hinshaw L."/>
            <person name="Karasin A.I."/>
        </authorList>
    </citation>
    <scope>NUCLEOTIDE SEQUENCE [LARGE SCALE GENOMIC DNA]</scope>
    <source>
        <strain evidence="7 8">LZ-22</strain>
    </source>
</reference>
<evidence type="ECO:0000313" key="7">
    <source>
        <dbReference type="EMBL" id="SDB79864.1"/>
    </source>
</evidence>
<protein>
    <submittedName>
        <fullName evidence="7">O-Antigen ligase</fullName>
    </submittedName>
</protein>
<keyword evidence="7" id="KW-0436">Ligase</keyword>
<evidence type="ECO:0000256" key="2">
    <source>
        <dbReference type="ARBA" id="ARBA00022692"/>
    </source>
</evidence>
<feature type="domain" description="O-antigen ligase-related" evidence="6">
    <location>
        <begin position="235"/>
        <end position="362"/>
    </location>
</feature>
<dbReference type="GO" id="GO:0016020">
    <property type="term" value="C:membrane"/>
    <property type="evidence" value="ECO:0007669"/>
    <property type="project" value="UniProtKB-SubCell"/>
</dbReference>
<feature type="transmembrane region" description="Helical" evidence="5">
    <location>
        <begin position="162"/>
        <end position="186"/>
    </location>
</feature>
<organism evidence="7 8">
    <name type="scientific">Raineyella antarctica</name>
    <dbReference type="NCBI Taxonomy" id="1577474"/>
    <lineage>
        <taxon>Bacteria</taxon>
        <taxon>Bacillati</taxon>
        <taxon>Actinomycetota</taxon>
        <taxon>Actinomycetes</taxon>
        <taxon>Propionibacteriales</taxon>
        <taxon>Propionibacteriaceae</taxon>
        <taxon>Raineyella</taxon>
    </lineage>
</organism>
<dbReference type="Proteomes" id="UP000199086">
    <property type="component" value="Unassembled WGS sequence"/>
</dbReference>
<keyword evidence="3 5" id="KW-1133">Transmembrane helix</keyword>
<gene>
    <name evidence="7" type="ORF">GA0111570_101135</name>
</gene>